<dbReference type="AlphaFoldDB" id="A0A5P2AQA6"/>
<dbReference type="OrthoDB" id="9790194at2"/>
<name>A0A5P2AQA6_STRVZ</name>
<proteinExistence type="predicted"/>
<dbReference type="EMBL" id="CP029194">
    <property type="protein sequence ID" value="QES18469.1"/>
    <property type="molecule type" value="Genomic_DNA"/>
</dbReference>
<sequence length="72" mass="7376">MNVVGIAGAGGPAFLDEFLTPAGARHLRRFGITGPGTYVLLDEAGGVAVRGADLDGRLAKEAASLVEGLRKR</sequence>
<evidence type="ECO:0000313" key="2">
    <source>
        <dbReference type="Proteomes" id="UP000324106"/>
    </source>
</evidence>
<reference evidence="1 2" key="1">
    <citation type="submission" date="2018-05" db="EMBL/GenBank/DDBJ databases">
        <title>Streptomyces venezuelae.</title>
        <authorList>
            <person name="Kim W."/>
            <person name="Lee N."/>
            <person name="Cho B.-K."/>
        </authorList>
    </citation>
    <scope>NUCLEOTIDE SEQUENCE [LARGE SCALE GENOMIC DNA]</scope>
    <source>
        <strain evidence="1 2">ATCC 15068</strain>
    </source>
</reference>
<dbReference type="Proteomes" id="UP000324106">
    <property type="component" value="Chromosome"/>
</dbReference>
<accession>A0A5P2AQA6</accession>
<protein>
    <submittedName>
        <fullName evidence="1">Uncharacterized protein</fullName>
    </submittedName>
</protein>
<evidence type="ECO:0000313" key="1">
    <source>
        <dbReference type="EMBL" id="QES18469.1"/>
    </source>
</evidence>
<organism evidence="1 2">
    <name type="scientific">Streptomyces venezuelae</name>
    <dbReference type="NCBI Taxonomy" id="54571"/>
    <lineage>
        <taxon>Bacteria</taxon>
        <taxon>Bacillati</taxon>
        <taxon>Actinomycetota</taxon>
        <taxon>Actinomycetes</taxon>
        <taxon>Kitasatosporales</taxon>
        <taxon>Streptomycetaceae</taxon>
        <taxon>Streptomyces</taxon>
    </lineage>
</organism>
<gene>
    <name evidence="1" type="ORF">DEJ46_04630</name>
</gene>
<dbReference type="RefSeq" id="WP_150264291.1">
    <property type="nucleotide sequence ID" value="NZ_CP029194.1"/>
</dbReference>